<comment type="caution">
    <text evidence="1">The sequence shown here is derived from an EMBL/GenBank/DDBJ whole genome shotgun (WGS) entry which is preliminary data.</text>
</comment>
<name>A0A229S0J8_AMYAL</name>
<dbReference type="AlphaFoldDB" id="A0A229S0J8"/>
<gene>
    <name evidence="1" type="ORF">CFP75_09480</name>
</gene>
<dbReference type="Proteomes" id="UP000215563">
    <property type="component" value="Unassembled WGS sequence"/>
</dbReference>
<evidence type="ECO:0000313" key="1">
    <source>
        <dbReference type="EMBL" id="OXM52406.1"/>
    </source>
</evidence>
<accession>A0A229S0J8</accession>
<sequence>ADPPSLPAARAAGAELAFRAAGALVAASGSTSVLAGRHPQRLVREATFLLVAASRPEIKSGLLELFSRR</sequence>
<dbReference type="EMBL" id="NMQU01000026">
    <property type="protein sequence ID" value="OXM52406.1"/>
    <property type="molecule type" value="Genomic_DNA"/>
</dbReference>
<feature type="non-terminal residue" evidence="1">
    <location>
        <position position="1"/>
    </location>
</feature>
<protein>
    <submittedName>
        <fullName evidence="1">Acyl-CoA dehydrogenase</fullName>
    </submittedName>
</protein>
<reference evidence="1 2" key="1">
    <citation type="submission" date="2017-07" db="EMBL/GenBank/DDBJ databases">
        <title>Amycolatopsis alba DSM 44262 Genome sequencing and assembly.</title>
        <authorList>
            <person name="Kaur N."/>
            <person name="Mayilraj S."/>
        </authorList>
    </citation>
    <scope>NUCLEOTIDE SEQUENCE [LARGE SCALE GENOMIC DNA]</scope>
    <source>
        <strain evidence="1 2">DSM 44262</strain>
    </source>
</reference>
<proteinExistence type="predicted"/>
<organism evidence="1 2">
    <name type="scientific">Amycolatopsis alba DSM 44262</name>
    <dbReference type="NCBI Taxonomy" id="1125972"/>
    <lineage>
        <taxon>Bacteria</taxon>
        <taxon>Bacillati</taxon>
        <taxon>Actinomycetota</taxon>
        <taxon>Actinomycetes</taxon>
        <taxon>Pseudonocardiales</taxon>
        <taxon>Pseudonocardiaceae</taxon>
        <taxon>Amycolatopsis</taxon>
    </lineage>
</organism>
<keyword evidence="2" id="KW-1185">Reference proteome</keyword>
<evidence type="ECO:0000313" key="2">
    <source>
        <dbReference type="Proteomes" id="UP000215563"/>
    </source>
</evidence>